<evidence type="ECO:0000256" key="1">
    <source>
        <dbReference type="SAM" id="Phobius"/>
    </source>
</evidence>
<feature type="transmembrane region" description="Helical" evidence="1">
    <location>
        <begin position="137"/>
        <end position="162"/>
    </location>
</feature>
<evidence type="ECO:0008006" key="4">
    <source>
        <dbReference type="Google" id="ProtNLM"/>
    </source>
</evidence>
<dbReference type="Pfam" id="PF22564">
    <property type="entry name" value="HAAS"/>
    <property type="match status" value="1"/>
</dbReference>
<evidence type="ECO:0000313" key="2">
    <source>
        <dbReference type="EMBL" id="EFY08645.1"/>
    </source>
</evidence>
<dbReference type="AlphaFoldDB" id="E7FWU6"/>
<dbReference type="Proteomes" id="UP000003028">
    <property type="component" value="Unassembled WGS sequence"/>
</dbReference>
<dbReference type="STRING" id="1648.A2I91_00790"/>
<keyword evidence="1" id="KW-1133">Transmembrane helix</keyword>
<organism evidence="2 3">
    <name type="scientific">Erysipelothrix rhusiopathiae ATCC 19414</name>
    <dbReference type="NCBI Taxonomy" id="525280"/>
    <lineage>
        <taxon>Bacteria</taxon>
        <taxon>Bacillati</taxon>
        <taxon>Bacillota</taxon>
        <taxon>Erysipelotrichia</taxon>
        <taxon>Erysipelotrichales</taxon>
        <taxon>Erysipelotrichaceae</taxon>
        <taxon>Erysipelothrix</taxon>
    </lineage>
</organism>
<evidence type="ECO:0000313" key="3">
    <source>
        <dbReference type="Proteomes" id="UP000003028"/>
    </source>
</evidence>
<keyword evidence="1" id="KW-0472">Membrane</keyword>
<keyword evidence="3" id="KW-1185">Reference proteome</keyword>
<comment type="caution">
    <text evidence="2">The sequence shown here is derived from an EMBL/GenBank/DDBJ whole genome shotgun (WGS) entry which is preliminary data.</text>
</comment>
<name>E7FWU6_ERYRH</name>
<sequence>MTKNEYLYILRKNLQILPQNEIDDIIQDVHEHFEFGLAEGKDEIEISRTLGDPIEMARQYTGGIIYEEPPHHELNSASSTSIMTVLLKVFIAIILIGPVLAVYAVLFAFFISGVVLTFCSIPLLFGGVLPMVTIPTFGLLALASLGLFLLGIGMTWLTLFGFRGLNYCVKNFFKSNLGGKT</sequence>
<keyword evidence="1" id="KW-0812">Transmembrane</keyword>
<dbReference type="RefSeq" id="WP_003774304.1">
    <property type="nucleotide sequence ID" value="NZ_ACLK02000002.1"/>
</dbReference>
<reference evidence="2" key="1">
    <citation type="submission" date="2011-01" db="EMBL/GenBank/DDBJ databases">
        <authorList>
            <person name="Muzny D."/>
            <person name="Qin X."/>
            <person name="Buhay C."/>
            <person name="Dugan-Rocha S."/>
            <person name="Ding Y."/>
            <person name="Chen G."/>
            <person name="Hawes A."/>
            <person name="Holder M."/>
            <person name="Jhangiani S."/>
            <person name="Johnson A."/>
            <person name="Khan Z."/>
            <person name="Li Z."/>
            <person name="Liu W."/>
            <person name="Liu X."/>
            <person name="Perez L."/>
            <person name="Shen H."/>
            <person name="Wang Q."/>
            <person name="Watt J."/>
            <person name="Xi L."/>
            <person name="Xin Y."/>
            <person name="Zhou J."/>
            <person name="Deng J."/>
            <person name="Jiang H."/>
            <person name="Liu Y."/>
            <person name="Qu J."/>
            <person name="Song X.-Z."/>
            <person name="Zhang L."/>
            <person name="Villasana D."/>
            <person name="Johnson A."/>
            <person name="Liu J."/>
            <person name="Liyanage D."/>
            <person name="Lorensuhewa L."/>
            <person name="Robinson T."/>
            <person name="Song A."/>
            <person name="Song B.-B."/>
            <person name="Dinh H."/>
            <person name="Thornton R."/>
            <person name="Coyle M."/>
            <person name="Francisco L."/>
            <person name="Jackson L."/>
            <person name="Javaid M."/>
            <person name="Korchina V."/>
            <person name="Kovar C."/>
            <person name="Mata R."/>
            <person name="Mathew T."/>
            <person name="Ngo R."/>
            <person name="Nguyen L."/>
            <person name="Nguyen N."/>
            <person name="Okwuonu G."/>
            <person name="Ongeri F."/>
            <person name="Pham C."/>
            <person name="Simmons D."/>
            <person name="Wilczek-Boney K."/>
            <person name="Hale W."/>
            <person name="Jakkamsetti A."/>
            <person name="Pham P."/>
            <person name="Ruth R."/>
            <person name="San Lucas F."/>
            <person name="Warren J."/>
            <person name="Zhang J."/>
            <person name="Zhao Z."/>
            <person name="Zhou C."/>
            <person name="Zhu D."/>
            <person name="Lee S."/>
            <person name="Bess C."/>
            <person name="Blankenburg K."/>
            <person name="Forbes L."/>
            <person name="Fu Q."/>
            <person name="Gubbala S."/>
            <person name="Hirani K."/>
            <person name="Jayaseelan J.C."/>
            <person name="Lara F."/>
            <person name="Munidasa M."/>
            <person name="Palculict T."/>
            <person name="Patil S."/>
            <person name="Pu L.-L."/>
            <person name="Saada N."/>
            <person name="Tang L."/>
            <person name="Weissenberger G."/>
            <person name="Zhu Y."/>
            <person name="Hemphill L."/>
            <person name="Shang Y."/>
            <person name="Youmans B."/>
            <person name="Ayvaz T."/>
            <person name="Ross M."/>
            <person name="Santibanez J."/>
            <person name="Aqrawi P."/>
            <person name="Gross S."/>
            <person name="Joshi V."/>
            <person name="Fowler G."/>
            <person name="Nazareth L."/>
            <person name="Reid J."/>
            <person name="Worley K."/>
            <person name="Petrosino J."/>
            <person name="Highlander S."/>
            <person name="Gibbs R."/>
        </authorList>
    </citation>
    <scope>NUCLEOTIDE SEQUENCE [LARGE SCALE GENOMIC DNA]</scope>
    <source>
        <strain evidence="2">ATCC 19414</strain>
    </source>
</reference>
<dbReference type="EMBL" id="ACLK02000002">
    <property type="protein sequence ID" value="EFY08645.1"/>
    <property type="molecule type" value="Genomic_DNA"/>
</dbReference>
<dbReference type="OrthoDB" id="9804829at2"/>
<proteinExistence type="predicted"/>
<gene>
    <name evidence="2" type="ORF">HMPREF0357_10752</name>
</gene>
<accession>E7FWU6</accession>
<protein>
    <recommendedName>
        <fullName evidence="4">DUF1700 domain-containing protein</fullName>
    </recommendedName>
</protein>